<keyword evidence="2" id="KW-1185">Reference proteome</keyword>
<organism evidence="1 2">
    <name type="scientific">Cuscuta epithymum</name>
    <dbReference type="NCBI Taxonomy" id="186058"/>
    <lineage>
        <taxon>Eukaryota</taxon>
        <taxon>Viridiplantae</taxon>
        <taxon>Streptophyta</taxon>
        <taxon>Embryophyta</taxon>
        <taxon>Tracheophyta</taxon>
        <taxon>Spermatophyta</taxon>
        <taxon>Magnoliopsida</taxon>
        <taxon>eudicotyledons</taxon>
        <taxon>Gunneridae</taxon>
        <taxon>Pentapetalae</taxon>
        <taxon>asterids</taxon>
        <taxon>lamiids</taxon>
        <taxon>Solanales</taxon>
        <taxon>Convolvulaceae</taxon>
        <taxon>Cuscuteae</taxon>
        <taxon>Cuscuta</taxon>
        <taxon>Cuscuta subgen. Cuscuta</taxon>
    </lineage>
</organism>
<reference evidence="1" key="1">
    <citation type="submission" date="2022-07" db="EMBL/GenBank/DDBJ databases">
        <authorList>
            <person name="Macas J."/>
            <person name="Novak P."/>
            <person name="Neumann P."/>
        </authorList>
    </citation>
    <scope>NUCLEOTIDE SEQUENCE</scope>
</reference>
<name>A0AAV0FEC9_9ASTE</name>
<protein>
    <submittedName>
        <fullName evidence="1">Uncharacterized protein</fullName>
    </submittedName>
</protein>
<dbReference type="AlphaFoldDB" id="A0AAV0FEC9"/>
<dbReference type="Proteomes" id="UP001152523">
    <property type="component" value="Unassembled WGS sequence"/>
</dbReference>
<evidence type="ECO:0000313" key="1">
    <source>
        <dbReference type="EMBL" id="CAH9133849.1"/>
    </source>
</evidence>
<evidence type="ECO:0000313" key="2">
    <source>
        <dbReference type="Proteomes" id="UP001152523"/>
    </source>
</evidence>
<proteinExistence type="predicted"/>
<gene>
    <name evidence="1" type="ORF">CEPIT_LOCUS33261</name>
</gene>
<sequence length="120" mass="13567">MKSIQSDFNKLPLCVEFLQSFQGCAESANTVNYSFSDDEVLDDLEDSEILAAADQQTMQCSDVLEDSYLILLSFDEDVINDAMTSHLRLRFLSVLLSPTLTPPVLLWTPYIKTRRSLVLI</sequence>
<accession>A0AAV0FEC9</accession>
<dbReference type="EMBL" id="CAMAPF010000978">
    <property type="protein sequence ID" value="CAH9133849.1"/>
    <property type="molecule type" value="Genomic_DNA"/>
</dbReference>
<comment type="caution">
    <text evidence="1">The sequence shown here is derived from an EMBL/GenBank/DDBJ whole genome shotgun (WGS) entry which is preliminary data.</text>
</comment>